<keyword evidence="3" id="KW-1185">Reference proteome</keyword>
<feature type="signal peptide" evidence="1">
    <location>
        <begin position="1"/>
        <end position="22"/>
    </location>
</feature>
<dbReference type="OrthoDB" id="19542at2"/>
<evidence type="ECO:0000313" key="2">
    <source>
        <dbReference type="EMBL" id="EXU76469.1"/>
    </source>
</evidence>
<reference evidence="2 3" key="1">
    <citation type="submission" date="2014-02" db="EMBL/GenBank/DDBJ databases">
        <title>Draft genome of Erwinia mallotivora strain BT-MARDI, a papaya dieback pathogen.</title>
        <authorList>
            <person name="Redzuan R."/>
            <person name="Abu Bakar N."/>
            <person name="Badrun R."/>
            <person name="Mohd Raih M.F."/>
            <person name="Rozano L."/>
            <person name="Mat Amin N."/>
        </authorList>
    </citation>
    <scope>NUCLEOTIDE SEQUENCE [LARGE SCALE GENOMIC DNA]</scope>
    <source>
        <strain evidence="2 3">BT-MARDI</strain>
    </source>
</reference>
<dbReference type="PROSITE" id="PS51257">
    <property type="entry name" value="PROKAR_LIPOPROTEIN"/>
    <property type="match status" value="1"/>
</dbReference>
<dbReference type="Proteomes" id="UP000019918">
    <property type="component" value="Unassembled WGS sequence"/>
</dbReference>
<keyword evidence="1" id="KW-0732">Signal</keyword>
<evidence type="ECO:0000256" key="1">
    <source>
        <dbReference type="SAM" id="SignalP"/>
    </source>
</evidence>
<dbReference type="PATRIC" id="fig|69222.5.peg.1115"/>
<comment type="caution">
    <text evidence="2">The sequence shown here is derived from an EMBL/GenBank/DDBJ whole genome shotgun (WGS) entry which is preliminary data.</text>
</comment>
<sequence>MKKTYLFSLLAISVACACQAHADTFADPVGPSQSDFGGVGLLQVPTARMAKDGEFSLNYRYNDQYRFYSSSVQLFPWLEATIRYTDVKTRSYSAVESFSGSQTYKDKAFDLKVRLWQEGYWLPEVSVGARDLGGTGLFDSEYFVATKAWGPFDFTLGLGFGYLGNSGTVKNPFCQADSSYCYRSDSSGTAGSVNGKDMFKGPAALFGGIEYQTPWQPLRLKVEYEGNNYQDDFAGRLEQKSKVNVGAIYRLTDWADVNVSYERGNTFMAGFTLRSNFNDLRSASADLAKPAYKPQPQDTFLQPTVAAEQLTDLKYNAGLNAPNMQVKGNTLYVTGQQSKYRNTQEGIDRANVILMNHLPQNIDTLNVTETRNRMPQVTTVTRVDSLRQQLEGYPLGKEKTLDQQRVEPVDPGRTEQGYHIDPDDFNYSLSPVLNQSVGGPESFYLYQLGVMGNANYWVTNHLLLDGSVFANLANNYDKFSYNGTPTDSTLPRVRTHIRDYVENNVYVNNLQANYMHELGNGFYGQVYGGYLETMYGGVGGEVLYRPLDSDWALGVDANYVKQRDWDNMMQFTDYTAKVGNLTAYWRPSFFNHQVLVKASVGQYLAEDKGVTIDVSRQFDSGIMVGAYATKTNVSAQEYGEGDFTKGFYISIPMDLFTTTPTRGRAQVNWTPLTRDGGQMLGRKYQLYDMTSDRDKNFR</sequence>
<organism evidence="2 3">
    <name type="scientific">Erwinia mallotivora</name>
    <dbReference type="NCBI Taxonomy" id="69222"/>
    <lineage>
        <taxon>Bacteria</taxon>
        <taxon>Pseudomonadati</taxon>
        <taxon>Pseudomonadota</taxon>
        <taxon>Gammaproteobacteria</taxon>
        <taxon>Enterobacterales</taxon>
        <taxon>Erwiniaceae</taxon>
        <taxon>Erwinia</taxon>
    </lineage>
</organism>
<evidence type="ECO:0000313" key="3">
    <source>
        <dbReference type="Proteomes" id="UP000019918"/>
    </source>
</evidence>
<dbReference type="EMBL" id="JFHN01000028">
    <property type="protein sequence ID" value="EXU76469.1"/>
    <property type="molecule type" value="Genomic_DNA"/>
</dbReference>
<name>A0A014MEH5_9GAMM</name>
<protein>
    <submittedName>
        <fullName evidence="2">Membrane protein</fullName>
    </submittedName>
</protein>
<dbReference type="STRING" id="69222.BG55_05370"/>
<dbReference type="RefSeq" id="WP_034935030.1">
    <property type="nucleotide sequence ID" value="NZ_JFHN01000028.1"/>
</dbReference>
<proteinExistence type="predicted"/>
<accession>A0A014MEH5</accession>
<dbReference type="AlphaFoldDB" id="A0A014MEH5"/>
<dbReference type="InterPro" id="IPR010344">
    <property type="entry name" value="YbjH"/>
</dbReference>
<feature type="chain" id="PRO_5001472016" evidence="1">
    <location>
        <begin position="23"/>
        <end position="698"/>
    </location>
</feature>
<dbReference type="Pfam" id="PF06082">
    <property type="entry name" value="YjbH"/>
    <property type="match status" value="1"/>
</dbReference>
<gene>
    <name evidence="2" type="ORF">BG55_05370</name>
</gene>